<reference evidence="3 4" key="1">
    <citation type="submission" date="2024-02" db="EMBL/GenBank/DDBJ databases">
        <title>De novo assembly and annotation of 12 fungi associated with fruit tree decline syndrome in Ontario, Canada.</title>
        <authorList>
            <person name="Sulman M."/>
            <person name="Ellouze W."/>
            <person name="Ilyukhin E."/>
        </authorList>
    </citation>
    <scope>NUCLEOTIDE SEQUENCE [LARGE SCALE GENOMIC DNA]</scope>
    <source>
        <strain evidence="3 4">M97-236</strain>
    </source>
</reference>
<feature type="region of interest" description="Disordered" evidence="2">
    <location>
        <begin position="1137"/>
        <end position="1175"/>
    </location>
</feature>
<dbReference type="Proteomes" id="UP001521222">
    <property type="component" value="Unassembled WGS sequence"/>
</dbReference>
<sequence>MGDVPPPPPPKPYGFAAAVQKQNEQSPQYPQQSQHWQQPDQSNTGFAPQAQQGGYPVYNNAVPSAPSATPAGSYFPPAQGGRPGSIYGAEQVGAAPSPVNQRPQSTVMSPNEQAPAYIPPSLSGQGTQAYMPSNTNPMPGVYVPPPPDVPAWQQAQHAPLQGGNKRFTYTKPTVDPSFYAQGYQGSQQAQQQPPPLPPRFEQPGVHQQQSQIQQPYGQQQPPQYPPQSHAPQPPQYPPQTQALQQSQPAQDPYLQQQQQQGQQPPAHFGQLGQPVQPLQQQQQQYNQSPVPQTYMQQQAAQLEQYAQAHQQQHAQQQMQSPVQSQSQWQVPAPVQHNYTQQNHDPSQPIYAYQQQQQHHQQQQQWQSQQPLHQANTQQPNHQGPDQAIQAPKPLDHTDTTPPNFVNHPSPQSQFVSPVASQHASSFAPAHPARTDSVSSIALANLHSQRAASRTVSPKPPSFKNPTPPPPRDDASKFSALGTGGPSDWENFGAGEEIDDEELFARKPRPVQLDSVELPARQPSPPSTQGWPSPAQPLTHPHQDDTHDTYQPTPPTGTVSPVRRTPSPKTPQQSSFAKDALVAPVRASPKPLQKYEVSQDARHGFVMGEVLWGEPDSPNRLSNVTRQGQLEGPSAVGDRPQGVQVPAPVQVPPIQIPANDALAPSVETPKQKRPGATRFFSDVGGTWGLSPKDKNRPSSPWGSKDDSDLPAKLQAKDEELWRVRRESENDMQRVKAEIEAGKAEFLAKIERLKADEEAARALARRNSLALDQQVEAMKAAAEQAKIDADALKKENDLTIERIKEDIEGKEDTIKERDATISDLRRQLDDLRRELEEEKTKQVPVPEISKPTALDLIPDLDPWYAGSLERYIAMLRGEAHEPQVDHKIKTFKAFLRAESAIRGIEYYDEPPAPKVEQTVPAQEVPPADAHSTSGASVEKCDLSVAVPKDRPDDDDYEYSPGGRPLLKRPTIPIEDHVPVHAPAVHSSQSTAILTPASSVHDDSTPIQSPPDEQPQPQYKAYVPPVMATDAASSLAQRKATGPSILPTVTSPIGSGKNHDEVFFGAQQPRVARADSEAGGVPIVAPLNFASSRPVSVSVLPKGNALNTLNSLLPAQVKPAATSPVLEELRTELANIKSESTKTEELTKSWEKSASLTRKKNADARRKRTENNEAHNDDLFNSDEISYAELKDLEAEFKDKESKLKIQEDQDEVKSYVETVFDKVYNDFQADITALTNLYIEAETLLQTSVSGVKSLGGGDAPTTKACLELLVELHEQIEKAHEQVVQAVAERDKRYKKTEIQPLYAAGNKAKLKSVEKHFEEAEKQAVSRAQNEKAERMNDLHKVAEDAVVGAASVEQNERSRIIAAIRDLKDDNHKDVLDRASEAFNLLHKSSKSLLTIFNRLDIDLNTAEVKADIAQARVDGEPESKMQDLRSGLSARETELKEEFARRIGVLDQDREEFEQLIKEKGGKVVTSEEQEKEKRLKTALEEAKRRNGHT</sequence>
<feature type="compositionally biased region" description="Low complexity" evidence="2">
    <location>
        <begin position="201"/>
        <end position="230"/>
    </location>
</feature>
<gene>
    <name evidence="3" type="ORF">SLS59_000708</name>
</gene>
<feature type="coiled-coil region" evidence="1">
    <location>
        <begin position="723"/>
        <end position="839"/>
    </location>
</feature>
<feature type="compositionally biased region" description="Polar residues" evidence="2">
    <location>
        <begin position="374"/>
        <end position="383"/>
    </location>
</feature>
<feature type="compositionally biased region" description="Basic and acidic residues" evidence="2">
    <location>
        <begin position="1157"/>
        <end position="1175"/>
    </location>
</feature>
<protein>
    <submittedName>
        <fullName evidence="3">Uncharacterized protein</fullName>
    </submittedName>
</protein>
<feature type="compositionally biased region" description="Polar residues" evidence="2">
    <location>
        <begin position="399"/>
        <end position="424"/>
    </location>
</feature>
<feature type="compositionally biased region" description="Low complexity" evidence="2">
    <location>
        <begin position="238"/>
        <end position="335"/>
    </location>
</feature>
<feature type="compositionally biased region" description="Polar residues" evidence="2">
    <location>
        <begin position="435"/>
        <end position="455"/>
    </location>
</feature>
<feature type="region of interest" description="Disordered" evidence="2">
    <location>
        <begin position="614"/>
        <end position="645"/>
    </location>
</feature>
<feature type="compositionally biased region" description="Pro residues" evidence="2">
    <location>
        <begin position="1"/>
        <end position="12"/>
    </location>
</feature>
<accession>A0ABR3S309</accession>
<organism evidence="3 4">
    <name type="scientific">Nothophoma quercina</name>
    <dbReference type="NCBI Taxonomy" id="749835"/>
    <lineage>
        <taxon>Eukaryota</taxon>
        <taxon>Fungi</taxon>
        <taxon>Dikarya</taxon>
        <taxon>Ascomycota</taxon>
        <taxon>Pezizomycotina</taxon>
        <taxon>Dothideomycetes</taxon>
        <taxon>Pleosporomycetidae</taxon>
        <taxon>Pleosporales</taxon>
        <taxon>Pleosporineae</taxon>
        <taxon>Didymellaceae</taxon>
        <taxon>Nothophoma</taxon>
    </lineage>
</organism>
<feature type="compositionally biased region" description="Polar residues" evidence="2">
    <location>
        <begin position="98"/>
        <end position="112"/>
    </location>
</feature>
<keyword evidence="4" id="KW-1185">Reference proteome</keyword>
<proteinExistence type="predicted"/>
<feature type="compositionally biased region" description="Pro residues" evidence="2">
    <location>
        <begin position="457"/>
        <end position="469"/>
    </location>
</feature>
<feature type="region of interest" description="Disordered" evidence="2">
    <location>
        <begin position="995"/>
        <end position="1014"/>
    </location>
</feature>
<feature type="compositionally biased region" description="Low complexity" evidence="2">
    <location>
        <begin position="353"/>
        <end position="373"/>
    </location>
</feature>
<feature type="compositionally biased region" description="Basic and acidic residues" evidence="2">
    <location>
        <begin position="1137"/>
        <end position="1148"/>
    </location>
</feature>
<feature type="compositionally biased region" description="Basic and acidic residues" evidence="2">
    <location>
        <begin position="1475"/>
        <end position="1496"/>
    </location>
</feature>
<feature type="coiled-coil region" evidence="1">
    <location>
        <begin position="1268"/>
        <end position="1323"/>
    </location>
</feature>
<comment type="caution">
    <text evidence="3">The sequence shown here is derived from an EMBL/GenBank/DDBJ whole genome shotgun (WGS) entry which is preliminary data.</text>
</comment>
<feature type="region of interest" description="Disordered" evidence="2">
    <location>
        <begin position="916"/>
        <end position="965"/>
    </location>
</feature>
<feature type="compositionally biased region" description="Low complexity" evidence="2">
    <location>
        <begin position="20"/>
        <end position="42"/>
    </location>
</feature>
<feature type="region of interest" description="Disordered" evidence="2">
    <location>
        <begin position="1"/>
        <end position="583"/>
    </location>
</feature>
<evidence type="ECO:0000313" key="3">
    <source>
        <dbReference type="EMBL" id="KAL1611071.1"/>
    </source>
</evidence>
<feature type="compositionally biased region" description="Polar residues" evidence="2">
    <location>
        <begin position="43"/>
        <end position="52"/>
    </location>
</feature>
<feature type="region of interest" description="Disordered" evidence="2">
    <location>
        <begin position="664"/>
        <end position="713"/>
    </location>
</feature>
<feature type="compositionally biased region" description="Polar residues" evidence="2">
    <location>
        <begin position="122"/>
        <end position="136"/>
    </location>
</feature>
<evidence type="ECO:0000256" key="2">
    <source>
        <dbReference type="SAM" id="MobiDB-lite"/>
    </source>
</evidence>
<feature type="compositionally biased region" description="Basic and acidic residues" evidence="2">
    <location>
        <begin position="702"/>
        <end position="713"/>
    </location>
</feature>
<keyword evidence="1" id="KW-0175">Coiled coil</keyword>
<feature type="region of interest" description="Disordered" evidence="2">
    <location>
        <begin position="1468"/>
        <end position="1496"/>
    </location>
</feature>
<feature type="compositionally biased region" description="Polar residues" evidence="2">
    <location>
        <begin position="336"/>
        <end position="345"/>
    </location>
</feature>
<evidence type="ECO:0000313" key="4">
    <source>
        <dbReference type="Proteomes" id="UP001521222"/>
    </source>
</evidence>
<feature type="compositionally biased region" description="Polar residues" evidence="2">
    <location>
        <begin position="618"/>
        <end position="627"/>
    </location>
</feature>
<dbReference type="EMBL" id="JAKIXB020000002">
    <property type="protein sequence ID" value="KAL1611071.1"/>
    <property type="molecule type" value="Genomic_DNA"/>
</dbReference>
<name>A0ABR3S309_9PLEO</name>
<evidence type="ECO:0000256" key="1">
    <source>
        <dbReference type="SAM" id="Coils"/>
    </source>
</evidence>
<feature type="compositionally biased region" description="Low complexity" evidence="2">
    <location>
        <begin position="181"/>
        <end position="191"/>
    </location>
</feature>